<evidence type="ECO:0000259" key="1">
    <source>
        <dbReference type="Pfam" id="PF00534"/>
    </source>
</evidence>
<dbReference type="GO" id="GO:0016757">
    <property type="term" value="F:glycosyltransferase activity"/>
    <property type="evidence" value="ECO:0007669"/>
    <property type="project" value="InterPro"/>
</dbReference>
<dbReference type="AlphaFoldDB" id="A0A3B1CSP5"/>
<dbReference type="Gene3D" id="3.40.50.2000">
    <property type="entry name" value="Glycogen Phosphorylase B"/>
    <property type="match status" value="3"/>
</dbReference>
<organism evidence="2">
    <name type="scientific">hydrothermal vent metagenome</name>
    <dbReference type="NCBI Taxonomy" id="652676"/>
    <lineage>
        <taxon>unclassified sequences</taxon>
        <taxon>metagenomes</taxon>
        <taxon>ecological metagenomes</taxon>
    </lineage>
</organism>
<dbReference type="SUPFAM" id="SSF53756">
    <property type="entry name" value="UDP-Glycosyltransferase/glycogen phosphorylase"/>
    <property type="match status" value="1"/>
</dbReference>
<evidence type="ECO:0000313" key="2">
    <source>
        <dbReference type="EMBL" id="VAX25700.1"/>
    </source>
</evidence>
<gene>
    <name evidence="2" type="ORF">MNBD_NITROSPINAE02-10</name>
</gene>
<protein>
    <recommendedName>
        <fullName evidence="1">Glycosyl transferase family 1 domain-containing protein</fullName>
    </recommendedName>
</protein>
<name>A0A3B1CSP5_9ZZZZ</name>
<sequence length="761" mass="85745">MNTNRPSVAIILSEPDYRLTDAYISIFTDLGWDARVEKPAGSFDNDKLVIAGFDVADNNRGLVESLPTNGMAIDFHYREDYETSFSQRPFHYLDSATIIIHDLEAKRFIKEKVRPVDSRLVLLPYPCGEAQGARTAKKGAPKIFTSALFENHQWLEGLDVTCLRENYPAEVGAGSLVVILKYDPAVWPLIQWALATGLPIVAPGITAFERTIFYCALLFDPASKEDFLLKLSVLRRPGPKRATKEKLKIGVVVPRYIKGAAGGGAETHAAHLAKSLNEAGHNATIITTRTSSMGDWNNDLPAGETCDNGMTIIRFALDNLDPSDHHKLGHRINMRDNLSWSEETRWMRSGIRSTPLDRYIGDKADEYDYFFFIPYLYGTTYWGSHMAPEKSWLIPCYHNEAVAYMRPLRQNAQWMAGICFNTVAEKRLAEKTLKIKNKAMLITGEGVETGAKGDAKRFRAKYGIEGDFVLYVGRFQPEKNIPALVEDFKKYASGSKAPMKLCFIGKGDMKLKDDPAHGIRVLGFLPEQDKIDAYAASTAFILPSLKESFSIVMMEAWIQGKPVIAHGMCNVAREHMFLCGGGYLYRDADELADGLDKIGSDKALAEKMGNRGREYVLENFEWEKIVDRLVKRLRKTELKPIWERLGQEAKGALENLNKGGDEAFIRWAGSCATGAGEIFLSSELPLPELVEKHEDNADISTKYREFSHRAVFGALLSRLREVMTRHIRTNYIEQFESKQNIYNKETARLIQKLYEEIDKLS</sequence>
<dbReference type="Pfam" id="PF00534">
    <property type="entry name" value="Glycos_transf_1"/>
    <property type="match status" value="1"/>
</dbReference>
<dbReference type="InterPro" id="IPR001296">
    <property type="entry name" value="Glyco_trans_1"/>
</dbReference>
<proteinExistence type="predicted"/>
<accession>A0A3B1CSP5</accession>
<dbReference type="CDD" id="cd03801">
    <property type="entry name" value="GT4_PimA-like"/>
    <property type="match status" value="1"/>
</dbReference>
<reference evidence="2" key="1">
    <citation type="submission" date="2018-06" db="EMBL/GenBank/DDBJ databases">
        <authorList>
            <person name="Zhirakovskaya E."/>
        </authorList>
    </citation>
    <scope>NUCLEOTIDE SEQUENCE</scope>
</reference>
<dbReference type="PANTHER" id="PTHR45947:SF3">
    <property type="entry name" value="SULFOQUINOVOSYL TRANSFERASE SQD2"/>
    <property type="match status" value="1"/>
</dbReference>
<dbReference type="PANTHER" id="PTHR45947">
    <property type="entry name" value="SULFOQUINOVOSYL TRANSFERASE SQD2"/>
    <property type="match status" value="1"/>
</dbReference>
<feature type="domain" description="Glycosyl transferase family 1" evidence="1">
    <location>
        <begin position="458"/>
        <end position="614"/>
    </location>
</feature>
<dbReference type="EMBL" id="UOGE01000109">
    <property type="protein sequence ID" value="VAX25700.1"/>
    <property type="molecule type" value="Genomic_DNA"/>
</dbReference>
<dbReference type="InterPro" id="IPR050194">
    <property type="entry name" value="Glycosyltransferase_grp1"/>
</dbReference>